<sequence length="108" mass="11448">MIVGVVIVIFSTSSSTFILTRDAKQQDIAMHIANSKMAQLRENGYAALPVDGPFADPLLSTLPLGSASTSISVLNAKTKRVDVIVGWKRGAMPRSVTLTTLMTETGGL</sequence>
<reference evidence="1 2" key="1">
    <citation type="journal article" date="2015" name="Nature">
        <title>rRNA introns, odd ribosomes, and small enigmatic genomes across a large radiation of phyla.</title>
        <authorList>
            <person name="Brown C.T."/>
            <person name="Hug L.A."/>
            <person name="Thomas B.C."/>
            <person name="Sharon I."/>
            <person name="Castelle C.J."/>
            <person name="Singh A."/>
            <person name="Wilkins M.J."/>
            <person name="Williams K.H."/>
            <person name="Banfield J.F."/>
        </authorList>
    </citation>
    <scope>NUCLEOTIDE SEQUENCE [LARGE SCALE GENOMIC DNA]</scope>
</reference>
<organism evidence="1 2">
    <name type="scientific">Candidatus Kaiserbacteria bacterium GW2011_GWA2_52_12</name>
    <dbReference type="NCBI Taxonomy" id="1618671"/>
    <lineage>
        <taxon>Bacteria</taxon>
        <taxon>Candidatus Kaiseribacteriota</taxon>
    </lineage>
</organism>
<dbReference type="AlphaFoldDB" id="A0A0G1WW76"/>
<proteinExistence type="predicted"/>
<dbReference type="EMBL" id="LCQW01000035">
    <property type="protein sequence ID" value="KKW22810.1"/>
    <property type="molecule type" value="Genomic_DNA"/>
</dbReference>
<name>A0A0G1WW76_9BACT</name>
<evidence type="ECO:0000313" key="2">
    <source>
        <dbReference type="Proteomes" id="UP000034273"/>
    </source>
</evidence>
<protein>
    <submittedName>
        <fullName evidence="1">Uncharacterized protein</fullName>
    </submittedName>
</protein>
<dbReference type="Proteomes" id="UP000034273">
    <property type="component" value="Unassembled WGS sequence"/>
</dbReference>
<gene>
    <name evidence="1" type="ORF">UY67_C0035G0015</name>
</gene>
<dbReference type="STRING" id="1618671.UY67_C0035G0015"/>
<evidence type="ECO:0000313" key="1">
    <source>
        <dbReference type="EMBL" id="KKW22810.1"/>
    </source>
</evidence>
<accession>A0A0G1WW76</accession>
<comment type="caution">
    <text evidence="1">The sequence shown here is derived from an EMBL/GenBank/DDBJ whole genome shotgun (WGS) entry which is preliminary data.</text>
</comment>